<feature type="domain" description="3-hydroxyacyl-CoA dehydrogenase NAD binding" evidence="4">
    <location>
        <begin position="26"/>
        <end position="201"/>
    </location>
</feature>
<dbReference type="Gene3D" id="3.40.50.720">
    <property type="entry name" value="NAD(P)-binding Rossmann-like Domain"/>
    <property type="match status" value="1"/>
</dbReference>
<dbReference type="InterPro" id="IPR041040">
    <property type="entry name" value="3HCDH_RFF"/>
</dbReference>
<evidence type="ECO:0000256" key="1">
    <source>
        <dbReference type="ARBA" id="ARBA00009463"/>
    </source>
</evidence>
<evidence type="ECO:0000259" key="4">
    <source>
        <dbReference type="Pfam" id="PF02737"/>
    </source>
</evidence>
<evidence type="ECO:0000313" key="7">
    <source>
        <dbReference type="Proteomes" id="UP001500279"/>
    </source>
</evidence>
<dbReference type="InterPro" id="IPR008927">
    <property type="entry name" value="6-PGluconate_DH-like_C_sf"/>
</dbReference>
<dbReference type="NCBIfam" id="NF006124">
    <property type="entry name" value="PRK08268.1"/>
    <property type="match status" value="1"/>
</dbReference>
<dbReference type="Pfam" id="PF02737">
    <property type="entry name" value="3HCDH_N"/>
    <property type="match status" value="1"/>
</dbReference>
<proteinExistence type="inferred from homology"/>
<feature type="domain" description="3-hydroxyacyl-CoA dehydrogenase C-terminal" evidence="3">
    <location>
        <begin position="206"/>
        <end position="302"/>
    </location>
</feature>
<keyword evidence="7" id="KW-1185">Reference proteome</keyword>
<dbReference type="Gene3D" id="1.10.1040.10">
    <property type="entry name" value="N-(1-d-carboxylethyl)-l-norvaline Dehydrogenase, domain 2"/>
    <property type="match status" value="2"/>
</dbReference>
<dbReference type="PROSITE" id="PS00067">
    <property type="entry name" value="3HCDH"/>
    <property type="match status" value="1"/>
</dbReference>
<dbReference type="Proteomes" id="UP001500279">
    <property type="component" value="Unassembled WGS sequence"/>
</dbReference>
<dbReference type="PANTHER" id="PTHR48075:SF5">
    <property type="entry name" value="3-HYDROXYBUTYRYL-COA DEHYDROGENASE"/>
    <property type="match status" value="1"/>
</dbReference>
<name>A0ABP3VZ55_9BURK</name>
<evidence type="ECO:0000259" key="3">
    <source>
        <dbReference type="Pfam" id="PF00725"/>
    </source>
</evidence>
<dbReference type="InterPro" id="IPR013328">
    <property type="entry name" value="6PGD_dom2"/>
</dbReference>
<reference evidence="7" key="1">
    <citation type="journal article" date="2019" name="Int. J. Syst. Evol. Microbiol.">
        <title>The Global Catalogue of Microorganisms (GCM) 10K type strain sequencing project: providing services to taxonomists for standard genome sequencing and annotation.</title>
        <authorList>
            <consortium name="The Broad Institute Genomics Platform"/>
            <consortium name="The Broad Institute Genome Sequencing Center for Infectious Disease"/>
            <person name="Wu L."/>
            <person name="Ma J."/>
        </authorList>
    </citation>
    <scope>NUCLEOTIDE SEQUENCE [LARGE SCALE GENOMIC DNA]</scope>
    <source>
        <strain evidence="7">JCM 15503</strain>
    </source>
</reference>
<dbReference type="EMBL" id="BAAAEW010000047">
    <property type="protein sequence ID" value="GAA0769763.1"/>
    <property type="molecule type" value="Genomic_DNA"/>
</dbReference>
<keyword evidence="2" id="KW-0560">Oxidoreductase</keyword>
<evidence type="ECO:0000256" key="2">
    <source>
        <dbReference type="ARBA" id="ARBA00023002"/>
    </source>
</evidence>
<evidence type="ECO:0000259" key="5">
    <source>
        <dbReference type="Pfam" id="PF18321"/>
    </source>
</evidence>
<gene>
    <name evidence="6" type="ORF">GCM10009107_61020</name>
</gene>
<accession>A0ABP3VZ55</accession>
<protein>
    <submittedName>
        <fullName evidence="6">3-hydroxyacyl-CoA dehydrogenase</fullName>
    </submittedName>
</protein>
<feature type="domain" description="3-hydroxyacyl-CoA dehydrogenase C-terminal" evidence="3">
    <location>
        <begin position="431"/>
        <end position="510"/>
    </location>
</feature>
<dbReference type="InterPro" id="IPR006108">
    <property type="entry name" value="3HC_DH_C"/>
</dbReference>
<dbReference type="Pfam" id="PF00725">
    <property type="entry name" value="3HCDH"/>
    <property type="match status" value="2"/>
</dbReference>
<dbReference type="SUPFAM" id="SSF48179">
    <property type="entry name" value="6-phosphogluconate dehydrogenase C-terminal domain-like"/>
    <property type="match status" value="2"/>
</dbReference>
<comment type="caution">
    <text evidence="6">The sequence shown here is derived from an EMBL/GenBank/DDBJ whole genome shotgun (WGS) entry which is preliminary data.</text>
</comment>
<dbReference type="InterPro" id="IPR036291">
    <property type="entry name" value="NAD(P)-bd_dom_sf"/>
</dbReference>
<dbReference type="InterPro" id="IPR006176">
    <property type="entry name" value="3-OHacyl-CoA_DH_NAD-bd"/>
</dbReference>
<organism evidence="6 7">
    <name type="scientific">Ideonella azotifigens</name>
    <dbReference type="NCBI Taxonomy" id="513160"/>
    <lineage>
        <taxon>Bacteria</taxon>
        <taxon>Pseudomonadati</taxon>
        <taxon>Pseudomonadota</taxon>
        <taxon>Betaproteobacteria</taxon>
        <taxon>Burkholderiales</taxon>
        <taxon>Sphaerotilaceae</taxon>
        <taxon>Ideonella</taxon>
    </lineage>
</organism>
<dbReference type="PANTHER" id="PTHR48075">
    <property type="entry name" value="3-HYDROXYACYL-COA DEHYDROGENASE FAMILY PROTEIN"/>
    <property type="match status" value="1"/>
</dbReference>
<comment type="similarity">
    <text evidence="1">Belongs to the 3-hydroxyacyl-CoA dehydrogenase family.</text>
</comment>
<dbReference type="InterPro" id="IPR006180">
    <property type="entry name" value="3-OHacyl-CoA_DH_CS"/>
</dbReference>
<evidence type="ECO:0000313" key="6">
    <source>
        <dbReference type="EMBL" id="GAA0769763.1"/>
    </source>
</evidence>
<feature type="domain" description="3-hydroxybutyryl-CoA dehydrogenase reduced Rossmann-fold" evidence="5">
    <location>
        <begin position="365"/>
        <end position="429"/>
    </location>
</feature>
<dbReference type="SUPFAM" id="SSF51735">
    <property type="entry name" value="NAD(P)-binding Rossmann-fold domains"/>
    <property type="match status" value="1"/>
</dbReference>
<sequence length="520" mass="54907">MMTGSLGRTLQNPMSSFSKLDPSTRVAVIGAGSMGAGIAQLAAQAGHEVCLFDLAPGAAAKAIARIGADLDQAVQRGRLTVDERATVGSRLRATEQLAELAGCGLAVEAIVERLEPKQGLFRQLEELLGDEAVLATNTSSISITAIAFGLKRPARLVGWHFFNPATRMKLVEIIGGVETAPALVDAMRVLSLAWGKTPVDAPNAPGFIVNRVARPYYAEGFKLLAERVAEAPAIDRLLREAGGFAMGPFELTDLIGQDVNLSVTESVFQATGYDPRYAPNLIQQELVRAGRLGRKSGRGFYDHAKDAAAPVVTLVTPAANPPSVRAPRDAGLLAPLLQRLATAGVSIHVDSTLPAEHLQLGELQLALTDGRTATERAAGKPMLLLDLARDFASTPLLGAAASAGAKTHLADLATLLHTAGIGLLALNDVAGLVVMRTVCCLANEASELMTTSTTRAADIDTAMRLGTNYPLGPLAWADQLGPSRVFGVLANLQQHYGETRYRRAPLLSRHHFAGSHFHGE</sequence>
<dbReference type="Pfam" id="PF18321">
    <property type="entry name" value="3HCDH_RFF"/>
    <property type="match status" value="1"/>
</dbReference>